<keyword evidence="3 8" id="KW-0963">Cytoplasm</keyword>
<evidence type="ECO:0000256" key="3">
    <source>
        <dbReference type="ARBA" id="ARBA00022490"/>
    </source>
</evidence>
<dbReference type="HAMAP" id="MF_00173">
    <property type="entry name" value="Arg_repressor"/>
    <property type="match status" value="1"/>
</dbReference>
<feature type="region of interest" description="Disordered" evidence="9">
    <location>
        <begin position="182"/>
        <end position="204"/>
    </location>
</feature>
<organism evidence="12 13">
    <name type="scientific">Bifidobacterium psychraerophilum</name>
    <dbReference type="NCBI Taxonomy" id="218140"/>
    <lineage>
        <taxon>Bacteria</taxon>
        <taxon>Bacillati</taxon>
        <taxon>Actinomycetota</taxon>
        <taxon>Actinomycetes</taxon>
        <taxon>Bifidobacteriales</taxon>
        <taxon>Bifidobacteriaceae</taxon>
        <taxon>Bifidobacterium</taxon>
    </lineage>
</organism>
<evidence type="ECO:0000256" key="1">
    <source>
        <dbReference type="ARBA" id="ARBA00004496"/>
    </source>
</evidence>
<dbReference type="InterPro" id="IPR036251">
    <property type="entry name" value="Arg_repress_C_sf"/>
</dbReference>
<evidence type="ECO:0000256" key="7">
    <source>
        <dbReference type="ARBA" id="ARBA00023163"/>
    </source>
</evidence>
<dbReference type="GO" id="GO:0005737">
    <property type="term" value="C:cytoplasm"/>
    <property type="evidence" value="ECO:0007669"/>
    <property type="project" value="UniProtKB-SubCell"/>
</dbReference>
<comment type="similarity">
    <text evidence="2 8">Belongs to the ArgR family.</text>
</comment>
<dbReference type="GO" id="GO:0003677">
    <property type="term" value="F:DNA binding"/>
    <property type="evidence" value="ECO:0007669"/>
    <property type="project" value="UniProtKB-KW"/>
</dbReference>
<comment type="pathway">
    <text evidence="8">Amino-acid biosynthesis; L-arginine biosynthesis [regulation].</text>
</comment>
<evidence type="ECO:0000256" key="9">
    <source>
        <dbReference type="SAM" id="MobiDB-lite"/>
    </source>
</evidence>
<keyword evidence="5 8" id="KW-0805">Transcription regulation</keyword>
<dbReference type="RefSeq" id="WP_051921821.1">
    <property type="nucleotide sequence ID" value="NZ_BAABVZ010000003.1"/>
</dbReference>
<sequence length="204" mass="21674">MSAEDQMPLQRPTTRTARQSAIQEVLSQYVITSQQQLAAVLASQRIEVTQATLSRDLDEMHAMKVRNADGGISYTVPGLQDGPALGALPESEESVPLRAEMSKVEQHMSRVLSGLVTSVASAQNLVIVHTPSGAAQYVASVLDRQPIPGILGTIAGDDTVMAITSDSDTAVQKASWLLALASGGESPRSNRTQHESAQDDDPLD</sequence>
<evidence type="ECO:0000259" key="10">
    <source>
        <dbReference type="Pfam" id="PF01316"/>
    </source>
</evidence>
<keyword evidence="8" id="KW-0028">Amino-acid biosynthesis</keyword>
<comment type="function">
    <text evidence="8">Regulates arginine biosynthesis genes.</text>
</comment>
<dbReference type="PANTHER" id="PTHR34471:SF1">
    <property type="entry name" value="ARGININE REPRESSOR"/>
    <property type="match status" value="1"/>
</dbReference>
<evidence type="ECO:0000256" key="5">
    <source>
        <dbReference type="ARBA" id="ARBA00023015"/>
    </source>
</evidence>
<dbReference type="InterPro" id="IPR020899">
    <property type="entry name" value="Arg_repress_C"/>
</dbReference>
<dbReference type="GO" id="GO:0006526">
    <property type="term" value="P:L-arginine biosynthetic process"/>
    <property type="evidence" value="ECO:0007669"/>
    <property type="project" value="UniProtKB-UniPathway"/>
</dbReference>
<keyword evidence="4 8" id="KW-0678">Repressor</keyword>
<dbReference type="Gene3D" id="3.30.1360.40">
    <property type="match status" value="1"/>
</dbReference>
<dbReference type="GO" id="GO:0003700">
    <property type="term" value="F:DNA-binding transcription factor activity"/>
    <property type="evidence" value="ECO:0007669"/>
    <property type="project" value="UniProtKB-UniRule"/>
</dbReference>
<evidence type="ECO:0000313" key="13">
    <source>
        <dbReference type="Proteomes" id="UP000029050"/>
    </source>
</evidence>
<evidence type="ECO:0000256" key="4">
    <source>
        <dbReference type="ARBA" id="ARBA00022491"/>
    </source>
</evidence>
<dbReference type="PANTHER" id="PTHR34471">
    <property type="entry name" value="ARGININE REPRESSOR"/>
    <property type="match status" value="1"/>
</dbReference>
<keyword evidence="7 8" id="KW-0804">Transcription</keyword>
<dbReference type="GO" id="GO:1900079">
    <property type="term" value="P:regulation of arginine biosynthetic process"/>
    <property type="evidence" value="ECO:0007669"/>
    <property type="project" value="UniProtKB-UniRule"/>
</dbReference>
<dbReference type="PRINTS" id="PR01467">
    <property type="entry name" value="ARGREPRESSOR"/>
</dbReference>
<feature type="domain" description="Arginine repressor DNA-binding" evidence="10">
    <location>
        <begin position="14"/>
        <end position="77"/>
    </location>
</feature>
<evidence type="ECO:0000256" key="8">
    <source>
        <dbReference type="HAMAP-Rule" id="MF_00173"/>
    </source>
</evidence>
<reference evidence="12 13" key="1">
    <citation type="submission" date="2014-03" db="EMBL/GenBank/DDBJ databases">
        <title>Genomics of Bifidobacteria.</title>
        <authorList>
            <person name="Ventura M."/>
            <person name="Milani C."/>
            <person name="Lugli G.A."/>
        </authorList>
    </citation>
    <scope>NUCLEOTIDE SEQUENCE [LARGE SCALE GENOMIC DNA]</scope>
    <source>
        <strain evidence="12 13">LMG 21775</strain>
    </source>
</reference>
<dbReference type="InterPro" id="IPR001669">
    <property type="entry name" value="Arg_repress"/>
</dbReference>
<feature type="domain" description="Arginine repressor C-terminal" evidence="11">
    <location>
        <begin position="113"/>
        <end position="175"/>
    </location>
</feature>
<dbReference type="UniPathway" id="UPA00068"/>
<evidence type="ECO:0000256" key="2">
    <source>
        <dbReference type="ARBA" id="ARBA00008316"/>
    </source>
</evidence>
<gene>
    <name evidence="8" type="primary">argR</name>
    <name evidence="12" type="ORF">BPSY_1395</name>
</gene>
<dbReference type="GO" id="GO:0034618">
    <property type="term" value="F:arginine binding"/>
    <property type="evidence" value="ECO:0007669"/>
    <property type="project" value="InterPro"/>
</dbReference>
<keyword evidence="8" id="KW-0055">Arginine biosynthesis</keyword>
<dbReference type="Proteomes" id="UP000029050">
    <property type="component" value="Unassembled WGS sequence"/>
</dbReference>
<keyword evidence="13" id="KW-1185">Reference proteome</keyword>
<name>A0A087CGZ5_9BIFI</name>
<keyword evidence="6 8" id="KW-0238">DNA-binding</keyword>
<dbReference type="eggNOG" id="COG1438">
    <property type="taxonomic scope" value="Bacteria"/>
</dbReference>
<proteinExistence type="inferred from homology"/>
<comment type="caution">
    <text evidence="12">The sequence shown here is derived from an EMBL/GenBank/DDBJ whole genome shotgun (WGS) entry which is preliminary data.</text>
</comment>
<protein>
    <recommendedName>
        <fullName evidence="8">Arginine repressor</fullName>
    </recommendedName>
</protein>
<evidence type="ECO:0000256" key="6">
    <source>
        <dbReference type="ARBA" id="ARBA00023125"/>
    </source>
</evidence>
<dbReference type="GO" id="GO:0051259">
    <property type="term" value="P:protein complex oligomerization"/>
    <property type="evidence" value="ECO:0007669"/>
    <property type="project" value="InterPro"/>
</dbReference>
<dbReference type="EMBL" id="JGZI01000009">
    <property type="protein sequence ID" value="KFI82545.1"/>
    <property type="molecule type" value="Genomic_DNA"/>
</dbReference>
<dbReference type="SUPFAM" id="SSF46785">
    <property type="entry name" value="Winged helix' DNA-binding domain"/>
    <property type="match status" value="1"/>
</dbReference>
<dbReference type="InterPro" id="IPR020900">
    <property type="entry name" value="Arg_repress_DNA-bd"/>
</dbReference>
<dbReference type="SUPFAM" id="SSF55252">
    <property type="entry name" value="C-terminal domain of arginine repressor"/>
    <property type="match status" value="1"/>
</dbReference>
<dbReference type="Pfam" id="PF01316">
    <property type="entry name" value="Arg_repressor"/>
    <property type="match status" value="1"/>
</dbReference>
<accession>A0A087CGZ5</accession>
<dbReference type="AlphaFoldDB" id="A0A087CGZ5"/>
<comment type="subcellular location">
    <subcellularLocation>
        <location evidence="1 8">Cytoplasm</location>
    </subcellularLocation>
</comment>
<evidence type="ECO:0000259" key="11">
    <source>
        <dbReference type="Pfam" id="PF02863"/>
    </source>
</evidence>
<dbReference type="GeneID" id="98300600"/>
<dbReference type="Gene3D" id="1.10.10.10">
    <property type="entry name" value="Winged helix-like DNA-binding domain superfamily/Winged helix DNA-binding domain"/>
    <property type="match status" value="1"/>
</dbReference>
<dbReference type="InterPro" id="IPR036390">
    <property type="entry name" value="WH_DNA-bd_sf"/>
</dbReference>
<evidence type="ECO:0000313" key="12">
    <source>
        <dbReference type="EMBL" id="KFI82545.1"/>
    </source>
</evidence>
<dbReference type="InterPro" id="IPR036388">
    <property type="entry name" value="WH-like_DNA-bd_sf"/>
</dbReference>
<dbReference type="Pfam" id="PF02863">
    <property type="entry name" value="Arg_repressor_C"/>
    <property type="match status" value="1"/>
</dbReference>
<dbReference type="STRING" id="218140.BPSY_1395"/>